<gene>
    <name evidence="2" type="ORF">PYM288_LOCUS788</name>
</gene>
<feature type="chain" id="PRO_5032445073" evidence="1">
    <location>
        <begin position="20"/>
        <end position="131"/>
    </location>
</feature>
<feature type="signal peptide" evidence="1">
    <location>
        <begin position="1"/>
        <end position="19"/>
    </location>
</feature>
<keyword evidence="1" id="KW-0732">Signal</keyword>
<dbReference type="Proteomes" id="UP000663854">
    <property type="component" value="Unassembled WGS sequence"/>
</dbReference>
<dbReference type="EMBL" id="CAJNOH010000003">
    <property type="protein sequence ID" value="CAF0728678.1"/>
    <property type="molecule type" value="Genomic_DNA"/>
</dbReference>
<name>A0A813MR46_9BILA</name>
<evidence type="ECO:0000256" key="1">
    <source>
        <dbReference type="SAM" id="SignalP"/>
    </source>
</evidence>
<protein>
    <submittedName>
        <fullName evidence="2">Uncharacterized protein</fullName>
    </submittedName>
</protein>
<evidence type="ECO:0000313" key="3">
    <source>
        <dbReference type="Proteomes" id="UP000663854"/>
    </source>
</evidence>
<dbReference type="AlphaFoldDB" id="A0A813MR46"/>
<proteinExistence type="predicted"/>
<reference evidence="2" key="1">
    <citation type="submission" date="2021-02" db="EMBL/GenBank/DDBJ databases">
        <authorList>
            <person name="Nowell W R."/>
        </authorList>
    </citation>
    <scope>NUCLEOTIDE SEQUENCE</scope>
</reference>
<sequence length="131" mass="14303">MKSLYAFTLVLVLNVTAVAQTLTAKELIEKVKCPNAACVESYLKTKKYPKTEESDGGYVFTSTDTLSAAKYSFVRLDIKDGKTTIQYFLFNKTPFDALATGHAAKPVAEDTLMPPSIDVSPPPSSLIPYTL</sequence>
<evidence type="ECO:0000313" key="2">
    <source>
        <dbReference type="EMBL" id="CAF0728678.1"/>
    </source>
</evidence>
<organism evidence="2 3">
    <name type="scientific">Rotaria sordida</name>
    <dbReference type="NCBI Taxonomy" id="392033"/>
    <lineage>
        <taxon>Eukaryota</taxon>
        <taxon>Metazoa</taxon>
        <taxon>Spiralia</taxon>
        <taxon>Gnathifera</taxon>
        <taxon>Rotifera</taxon>
        <taxon>Eurotatoria</taxon>
        <taxon>Bdelloidea</taxon>
        <taxon>Philodinida</taxon>
        <taxon>Philodinidae</taxon>
        <taxon>Rotaria</taxon>
    </lineage>
</organism>
<comment type="caution">
    <text evidence="2">The sequence shown here is derived from an EMBL/GenBank/DDBJ whole genome shotgun (WGS) entry which is preliminary data.</text>
</comment>
<accession>A0A813MR46</accession>